<dbReference type="PANTHER" id="PTHR43566">
    <property type="entry name" value="CONSERVED PROTEIN"/>
    <property type="match status" value="1"/>
</dbReference>
<dbReference type="Pfam" id="PF13173">
    <property type="entry name" value="AAA_14"/>
    <property type="match status" value="1"/>
</dbReference>
<name>A0ABW4VIN4_9BACT</name>
<feature type="domain" description="AAA" evidence="1">
    <location>
        <begin position="16"/>
        <end position="145"/>
    </location>
</feature>
<dbReference type="EMBL" id="JBHUHR010000015">
    <property type="protein sequence ID" value="MFD2034192.1"/>
    <property type="molecule type" value="Genomic_DNA"/>
</dbReference>
<dbReference type="GO" id="GO:0005524">
    <property type="term" value="F:ATP binding"/>
    <property type="evidence" value="ECO:0007669"/>
    <property type="project" value="UniProtKB-KW"/>
</dbReference>
<dbReference type="InterPro" id="IPR027417">
    <property type="entry name" value="P-loop_NTPase"/>
</dbReference>
<evidence type="ECO:0000259" key="1">
    <source>
        <dbReference type="Pfam" id="PF13173"/>
    </source>
</evidence>
<keyword evidence="4" id="KW-1185">Reference proteome</keyword>
<protein>
    <submittedName>
        <fullName evidence="3">ATP-binding protein</fullName>
    </submittedName>
</protein>
<dbReference type="InterPro" id="IPR041682">
    <property type="entry name" value="AAA_14"/>
</dbReference>
<dbReference type="Proteomes" id="UP001597361">
    <property type="component" value="Unassembled WGS sequence"/>
</dbReference>
<dbReference type="SUPFAM" id="SSF52540">
    <property type="entry name" value="P-loop containing nucleoside triphosphate hydrolases"/>
    <property type="match status" value="1"/>
</dbReference>
<sequence>MKRKLFDKLLKHCLKKEFTILTGARQTGKSTLLKDLEQNLKSKGEPTLFLNLENRLFLEDLNISPLNLLAYLPTTEQKVTVFIDEIQYLNDPSNFLKLLYDDHNDQVKIVCSGSSAFYMDDKFKDSLAGRKRIFRINTCDFEEFLMLKNKKSLLDEIKRIQVNKSYKSVKIELIRLEWEEYMLFGGYPAVVIESDINEKKEILKEIRDSFVKRDIQEAGIRNEEVFFQLMKLIASQSGRLVNINELANTLKTRNETIQSYLDVMQTCFHLSLVKPFYANLRKELTKMPKGYLMDTGLRNCLVNNFQSINMRIDKGELWEMTVFRMLVDKHGEDAIRFWRTADGKEVDFIIPDMQPPIALEVKFDENLIKPKKYSYFQENYPQFNFVFATLSPWSEDFFRMEHG</sequence>
<dbReference type="Pfam" id="PF13635">
    <property type="entry name" value="DUF4143"/>
    <property type="match status" value="1"/>
</dbReference>
<dbReference type="Gene3D" id="3.40.50.300">
    <property type="entry name" value="P-loop containing nucleotide triphosphate hydrolases"/>
    <property type="match status" value="2"/>
</dbReference>
<proteinExistence type="predicted"/>
<keyword evidence="3" id="KW-0067">ATP-binding</keyword>
<dbReference type="PANTHER" id="PTHR43566:SF1">
    <property type="entry name" value="AAA+ ATPASE DOMAIN-CONTAINING PROTEIN"/>
    <property type="match status" value="1"/>
</dbReference>
<keyword evidence="3" id="KW-0547">Nucleotide-binding</keyword>
<evidence type="ECO:0000313" key="4">
    <source>
        <dbReference type="Proteomes" id="UP001597361"/>
    </source>
</evidence>
<organism evidence="3 4">
    <name type="scientific">Belliella marina</name>
    <dbReference type="NCBI Taxonomy" id="1644146"/>
    <lineage>
        <taxon>Bacteria</taxon>
        <taxon>Pseudomonadati</taxon>
        <taxon>Bacteroidota</taxon>
        <taxon>Cytophagia</taxon>
        <taxon>Cytophagales</taxon>
        <taxon>Cyclobacteriaceae</taxon>
        <taxon>Belliella</taxon>
    </lineage>
</organism>
<comment type="caution">
    <text evidence="3">The sequence shown here is derived from an EMBL/GenBank/DDBJ whole genome shotgun (WGS) entry which is preliminary data.</text>
</comment>
<evidence type="ECO:0000313" key="3">
    <source>
        <dbReference type="EMBL" id="MFD2034192.1"/>
    </source>
</evidence>
<accession>A0ABW4VIN4</accession>
<feature type="domain" description="DUF4143" evidence="2">
    <location>
        <begin position="213"/>
        <end position="363"/>
    </location>
</feature>
<dbReference type="RefSeq" id="WP_376884125.1">
    <property type="nucleotide sequence ID" value="NZ_JBHUHR010000015.1"/>
</dbReference>
<gene>
    <name evidence="3" type="ORF">ACFSKL_05280</name>
</gene>
<reference evidence="4" key="1">
    <citation type="journal article" date="2019" name="Int. J. Syst. Evol. Microbiol.">
        <title>The Global Catalogue of Microorganisms (GCM) 10K type strain sequencing project: providing services to taxonomists for standard genome sequencing and annotation.</title>
        <authorList>
            <consortium name="The Broad Institute Genomics Platform"/>
            <consortium name="The Broad Institute Genome Sequencing Center for Infectious Disease"/>
            <person name="Wu L."/>
            <person name="Ma J."/>
        </authorList>
    </citation>
    <scope>NUCLEOTIDE SEQUENCE [LARGE SCALE GENOMIC DNA]</scope>
    <source>
        <strain evidence="4">CGMCC 1.15180</strain>
    </source>
</reference>
<evidence type="ECO:0000259" key="2">
    <source>
        <dbReference type="Pfam" id="PF13635"/>
    </source>
</evidence>
<dbReference type="InterPro" id="IPR025420">
    <property type="entry name" value="DUF4143"/>
</dbReference>